<feature type="transmembrane region" description="Helical" evidence="9">
    <location>
        <begin position="273"/>
        <end position="298"/>
    </location>
</feature>
<gene>
    <name evidence="10" type="primary">brnQ_2</name>
    <name evidence="10" type="ORF">ERS852471_01579</name>
</gene>
<evidence type="ECO:0000256" key="2">
    <source>
        <dbReference type="ARBA" id="ARBA00008540"/>
    </source>
</evidence>
<feature type="transmembrane region" description="Helical" evidence="9">
    <location>
        <begin position="146"/>
        <end position="167"/>
    </location>
</feature>
<dbReference type="GO" id="GO:0015190">
    <property type="term" value="F:L-leucine transmembrane transporter activity"/>
    <property type="evidence" value="ECO:0007669"/>
    <property type="project" value="TreeGrafter"/>
</dbReference>
<feature type="transmembrane region" description="Helical" evidence="9">
    <location>
        <begin position="394"/>
        <end position="412"/>
    </location>
</feature>
<dbReference type="InterPro" id="IPR004685">
    <property type="entry name" value="Brnchd-chn_aa_trnsp_Livcs"/>
</dbReference>
<dbReference type="PANTHER" id="PTHR30588:SF0">
    <property type="entry name" value="BRANCHED-CHAIN AMINO ACID PERMEASE BRNQ"/>
    <property type="match status" value="1"/>
</dbReference>
<keyword evidence="4" id="KW-1003">Cell membrane</keyword>
<feature type="transmembrane region" description="Helical" evidence="9">
    <location>
        <begin position="9"/>
        <end position="27"/>
    </location>
</feature>
<keyword evidence="8 9" id="KW-0472">Membrane</keyword>
<evidence type="ECO:0000256" key="7">
    <source>
        <dbReference type="ARBA" id="ARBA00022989"/>
    </source>
</evidence>
<keyword evidence="6 9" id="KW-0029">Amino-acid transport</keyword>
<dbReference type="Proteomes" id="UP000095594">
    <property type="component" value="Unassembled WGS sequence"/>
</dbReference>
<keyword evidence="7 9" id="KW-1133">Transmembrane helix</keyword>
<feature type="transmembrane region" description="Helical" evidence="9">
    <location>
        <begin position="333"/>
        <end position="354"/>
    </location>
</feature>
<name>A0A174F311_9CLOT</name>
<evidence type="ECO:0000256" key="1">
    <source>
        <dbReference type="ARBA" id="ARBA00004651"/>
    </source>
</evidence>
<dbReference type="GO" id="GO:0015188">
    <property type="term" value="F:L-isoleucine transmembrane transporter activity"/>
    <property type="evidence" value="ECO:0007669"/>
    <property type="project" value="TreeGrafter"/>
</dbReference>
<sequence>MKKSTKDSIVIGFALFSMFFGAGNLIFPGFLGNGLGSDFLLGTVGFVVTGVGLPLLAIVACSKGDGTLESIGNRIDRKFILIFTTVLFLAIGPLMAVPRTAATTFELSVNPFLPSVPAIVAITVYFAINLFFVLKQSSIVDTIGKFLTPALLILLIVLIVKGIISPIGEIIDTNATSVLSSSLIEGYQTMDALGALLFASIVTTSLKDKGYKGKEMPKMILKSSLVATIGLAFIYGGLIYIGAQTSGLVSQEIGTTGLLLLISESVLGKVGPAIIGLAMGLACLSTSIGLVSVGASFFEKISKGKLSYTLNAIVITIISLAVATLGVDKIVALSGPVLNLLYPVSITIIVTALMSKYLTNMKAVRLGIYTSLIFSLLLLIPGLNLSFLPLADLGFGWVIPTILSIVIGLFIFKEKECESTLKNIA</sequence>
<organism evidence="10 11">
    <name type="scientific">Clostridium disporicum</name>
    <dbReference type="NCBI Taxonomy" id="84024"/>
    <lineage>
        <taxon>Bacteria</taxon>
        <taxon>Bacillati</taxon>
        <taxon>Bacillota</taxon>
        <taxon>Clostridia</taxon>
        <taxon>Eubacteriales</taxon>
        <taxon>Clostridiaceae</taxon>
        <taxon>Clostridium</taxon>
    </lineage>
</organism>
<dbReference type="NCBIfam" id="TIGR00796">
    <property type="entry name" value="livcs"/>
    <property type="match status" value="1"/>
</dbReference>
<dbReference type="EMBL" id="CYZX01000009">
    <property type="protein sequence ID" value="CUO44613.1"/>
    <property type="molecule type" value="Genomic_DNA"/>
</dbReference>
<feature type="transmembrane region" description="Helical" evidence="9">
    <location>
        <begin position="116"/>
        <end position="134"/>
    </location>
</feature>
<keyword evidence="5 9" id="KW-0812">Transmembrane</keyword>
<dbReference type="OrthoDB" id="9783920at2"/>
<feature type="transmembrane region" description="Helical" evidence="9">
    <location>
        <begin position="310"/>
        <end position="327"/>
    </location>
</feature>
<dbReference type="GO" id="GO:0015820">
    <property type="term" value="P:L-leucine transport"/>
    <property type="evidence" value="ECO:0007669"/>
    <property type="project" value="TreeGrafter"/>
</dbReference>
<dbReference type="GO" id="GO:0005886">
    <property type="term" value="C:plasma membrane"/>
    <property type="evidence" value="ECO:0007669"/>
    <property type="project" value="UniProtKB-SubCell"/>
</dbReference>
<keyword evidence="3 9" id="KW-0813">Transport</keyword>
<dbReference type="Pfam" id="PF05525">
    <property type="entry name" value="Branch_AA_trans"/>
    <property type="match status" value="1"/>
</dbReference>
<evidence type="ECO:0000256" key="5">
    <source>
        <dbReference type="ARBA" id="ARBA00022692"/>
    </source>
</evidence>
<accession>A0A174F311</accession>
<dbReference type="AlphaFoldDB" id="A0A174F311"/>
<evidence type="ECO:0000256" key="4">
    <source>
        <dbReference type="ARBA" id="ARBA00022475"/>
    </source>
</evidence>
<evidence type="ECO:0000256" key="9">
    <source>
        <dbReference type="RuleBase" id="RU362122"/>
    </source>
</evidence>
<evidence type="ECO:0000256" key="8">
    <source>
        <dbReference type="ARBA" id="ARBA00023136"/>
    </source>
</evidence>
<evidence type="ECO:0000313" key="10">
    <source>
        <dbReference type="EMBL" id="CUO44613.1"/>
    </source>
</evidence>
<proteinExistence type="inferred from homology"/>
<evidence type="ECO:0000256" key="3">
    <source>
        <dbReference type="ARBA" id="ARBA00022448"/>
    </source>
</evidence>
<feature type="transmembrane region" description="Helical" evidence="9">
    <location>
        <begin position="187"/>
        <end position="207"/>
    </location>
</feature>
<feature type="transmembrane region" description="Helical" evidence="9">
    <location>
        <begin position="39"/>
        <end position="59"/>
    </location>
</feature>
<comment type="similarity">
    <text evidence="2 9">Belongs to the branched chain amino acid transporter family.</text>
</comment>
<dbReference type="PANTHER" id="PTHR30588">
    <property type="entry name" value="BRANCHED-CHAIN AMINO ACID TRANSPORT SYSTEM 2 CARRIER PROTEIN"/>
    <property type="match status" value="1"/>
</dbReference>
<feature type="transmembrane region" description="Helical" evidence="9">
    <location>
        <begin position="219"/>
        <end position="241"/>
    </location>
</feature>
<dbReference type="GO" id="GO:0015818">
    <property type="term" value="P:isoleucine transport"/>
    <property type="evidence" value="ECO:0007669"/>
    <property type="project" value="TreeGrafter"/>
</dbReference>
<feature type="transmembrane region" description="Helical" evidence="9">
    <location>
        <begin position="366"/>
        <end position="388"/>
    </location>
</feature>
<evidence type="ECO:0000313" key="11">
    <source>
        <dbReference type="Proteomes" id="UP000095594"/>
    </source>
</evidence>
<comment type="subcellular location">
    <subcellularLocation>
        <location evidence="1 9">Cell membrane</location>
        <topology evidence="1 9">Multi-pass membrane protein</topology>
    </subcellularLocation>
</comment>
<comment type="function">
    <text evidence="9">Component of the transport system for branched-chain amino acids.</text>
</comment>
<protein>
    <recommendedName>
        <fullName evidence="9">Branched-chain amino acid transport system carrier protein</fullName>
    </recommendedName>
</protein>
<dbReference type="GO" id="GO:0005304">
    <property type="term" value="F:L-valine transmembrane transporter activity"/>
    <property type="evidence" value="ECO:0007669"/>
    <property type="project" value="TreeGrafter"/>
</dbReference>
<dbReference type="RefSeq" id="WP_055265388.1">
    <property type="nucleotide sequence ID" value="NZ_CABIXQ010000009.1"/>
</dbReference>
<feature type="transmembrane region" description="Helical" evidence="9">
    <location>
        <begin position="79"/>
        <end position="96"/>
    </location>
</feature>
<evidence type="ECO:0000256" key="6">
    <source>
        <dbReference type="ARBA" id="ARBA00022970"/>
    </source>
</evidence>
<reference evidence="10 11" key="1">
    <citation type="submission" date="2015-09" db="EMBL/GenBank/DDBJ databases">
        <authorList>
            <consortium name="Pathogen Informatics"/>
        </authorList>
    </citation>
    <scope>NUCLEOTIDE SEQUENCE [LARGE SCALE GENOMIC DNA]</scope>
    <source>
        <strain evidence="10 11">2789STDY5834856</strain>
    </source>
</reference>